<sequence>MNVAADSTTGTPPVFDHESLALVAQSNLLQFYLTHLASTLMPIKPEVRDSITPNISLPGSPNSDTDDSVSAALVSSTQALFSLLGTNTTNSSAVSKKVVSKTASKLCSVCADKSTGLHYGASTCEGCKGFFKRSVQNKKIYHCNQNNLCEIDKQNRNRCQSCRFRKCISKGMLTEAVREDRMPGGRNGNSIYSNYKQRRSIIRRTKDYIAEQEQEQRERERERELERELEPERRPFQSLPSGKKLIKELVEMDCLDRLINLRGLRINPSTNCDIAPACKRLTRIGKQFIFFFSSFTNSQIIASGDEIVEQLVEWTKTLPFFDELPVEAHTHLLTQRWAELVLLSAGYYACSVFSPDSPDTTQMIDESDEISFTNPEVNLRLLQNRLALVLGKEIPFEHVSKEAGALVVRFTTLLHSFSKLKVSPEAYVCLKAITLLHLSADSTLDKSIIDKVKTLQDHFVKTLQIHLHQPGENSETTSLAQILEWLPELQNASSVLLHSKMFYVPFLLCKNPRRLVFDE</sequence>
<evidence type="ECO:0000259" key="11">
    <source>
        <dbReference type="PROSITE" id="PS51030"/>
    </source>
</evidence>
<evidence type="ECO:0000256" key="4">
    <source>
        <dbReference type="ARBA" id="ARBA00023015"/>
    </source>
</evidence>
<dbReference type="eggNOG" id="KOG3575">
    <property type="taxonomic scope" value="Eukaryota"/>
</dbReference>
<comment type="similarity">
    <text evidence="9">Belongs to the nuclear hormone receptor family.</text>
</comment>
<gene>
    <name evidence="13" type="primary">Cre-nhr-91</name>
    <name evidence="13" type="ORF">CRE_15343</name>
</gene>
<evidence type="ECO:0000256" key="6">
    <source>
        <dbReference type="ARBA" id="ARBA00023163"/>
    </source>
</evidence>
<keyword evidence="1 9" id="KW-0479">Metal-binding</keyword>
<dbReference type="InterPro" id="IPR001723">
    <property type="entry name" value="Nuclear_hrmn_rcpt"/>
</dbReference>
<dbReference type="PANTHER" id="PTHR48092">
    <property type="entry name" value="KNIRPS-RELATED PROTEIN-RELATED"/>
    <property type="match status" value="1"/>
</dbReference>
<dbReference type="FunFam" id="1.10.565.10:FF:000065">
    <property type="entry name" value="Nuclear hormone receptor family member nhr-91"/>
    <property type="match status" value="1"/>
</dbReference>
<dbReference type="OMA" id="GYYACSV"/>
<comment type="subcellular location">
    <subcellularLocation>
        <location evidence="9">Nucleus</location>
    </subcellularLocation>
</comment>
<dbReference type="FunFam" id="3.30.50.10:FF:000037">
    <property type="entry name" value="Nuclear hormone receptor FTZ-F1 beta"/>
    <property type="match status" value="1"/>
</dbReference>
<dbReference type="FunCoup" id="E3MCD0">
    <property type="interactions" value="2"/>
</dbReference>
<evidence type="ECO:0000313" key="14">
    <source>
        <dbReference type="Proteomes" id="UP000008281"/>
    </source>
</evidence>
<dbReference type="GO" id="GO:0003700">
    <property type="term" value="F:DNA-binding transcription factor activity"/>
    <property type="evidence" value="ECO:0007669"/>
    <property type="project" value="InterPro"/>
</dbReference>
<accession>E3MCD0</accession>
<keyword evidence="14" id="KW-1185">Reference proteome</keyword>
<reference evidence="13" key="1">
    <citation type="submission" date="2007-07" db="EMBL/GenBank/DDBJ databases">
        <title>PCAP assembly of the Caenorhabditis remanei genome.</title>
        <authorList>
            <consortium name="The Caenorhabditis remanei Sequencing Consortium"/>
            <person name="Wilson R.K."/>
        </authorList>
    </citation>
    <scope>NUCLEOTIDE SEQUENCE [LARGE SCALE GENOMIC DNA]</scope>
    <source>
        <strain evidence="13">PB4641</strain>
    </source>
</reference>
<dbReference type="InterPro" id="IPR013088">
    <property type="entry name" value="Znf_NHR/GATA"/>
</dbReference>
<dbReference type="PRINTS" id="PR00398">
    <property type="entry name" value="STRDHORMONER"/>
</dbReference>
<evidence type="ECO:0000256" key="9">
    <source>
        <dbReference type="RuleBase" id="RU004334"/>
    </source>
</evidence>
<name>E3MCD0_CAERE</name>
<evidence type="ECO:0000313" key="13">
    <source>
        <dbReference type="EMBL" id="EFO98145.1"/>
    </source>
</evidence>
<dbReference type="GO" id="GO:0008270">
    <property type="term" value="F:zinc ion binding"/>
    <property type="evidence" value="ECO:0007669"/>
    <property type="project" value="UniProtKB-KW"/>
</dbReference>
<keyword evidence="4 9" id="KW-0805">Transcription regulation</keyword>
<keyword evidence="6 9" id="KW-0804">Transcription</keyword>
<dbReference type="Proteomes" id="UP000008281">
    <property type="component" value="Unassembled WGS sequence"/>
</dbReference>
<dbReference type="Gene3D" id="1.10.565.10">
    <property type="entry name" value="Retinoid X Receptor"/>
    <property type="match status" value="1"/>
</dbReference>
<dbReference type="PROSITE" id="PS51030">
    <property type="entry name" value="NUCLEAR_REC_DBD_2"/>
    <property type="match status" value="1"/>
</dbReference>
<evidence type="ECO:0000256" key="5">
    <source>
        <dbReference type="ARBA" id="ARBA00023125"/>
    </source>
</evidence>
<keyword evidence="8 9" id="KW-0539">Nucleus</keyword>
<dbReference type="STRING" id="31234.E3MCD0"/>
<evidence type="ECO:0000259" key="12">
    <source>
        <dbReference type="PROSITE" id="PS51843"/>
    </source>
</evidence>
<evidence type="ECO:0000256" key="1">
    <source>
        <dbReference type="ARBA" id="ARBA00022723"/>
    </source>
</evidence>
<dbReference type="EMBL" id="DS268434">
    <property type="protein sequence ID" value="EFO98145.1"/>
    <property type="molecule type" value="Genomic_DNA"/>
</dbReference>
<dbReference type="InterPro" id="IPR050200">
    <property type="entry name" value="Nuclear_hormone_rcpt_NR3"/>
</dbReference>
<dbReference type="PROSITE" id="PS00031">
    <property type="entry name" value="NUCLEAR_REC_DBD_1"/>
    <property type="match status" value="1"/>
</dbReference>
<dbReference type="SMART" id="SM00399">
    <property type="entry name" value="ZnF_C4"/>
    <property type="match status" value="1"/>
</dbReference>
<dbReference type="PRINTS" id="PR00047">
    <property type="entry name" value="STROIDFINGER"/>
</dbReference>
<dbReference type="GO" id="GO:0005634">
    <property type="term" value="C:nucleus"/>
    <property type="evidence" value="ECO:0007669"/>
    <property type="project" value="UniProtKB-SubCell"/>
</dbReference>
<dbReference type="SUPFAM" id="SSF48508">
    <property type="entry name" value="Nuclear receptor ligand-binding domain"/>
    <property type="match status" value="1"/>
</dbReference>
<keyword evidence="3 9" id="KW-0862">Zinc</keyword>
<keyword evidence="7 9" id="KW-0675">Receptor</keyword>
<keyword evidence="5 9" id="KW-0238">DNA-binding</keyword>
<evidence type="ECO:0000256" key="8">
    <source>
        <dbReference type="ARBA" id="ARBA00023242"/>
    </source>
</evidence>
<feature type="domain" description="NR LBD" evidence="12">
    <location>
        <begin position="269"/>
        <end position="519"/>
    </location>
</feature>
<dbReference type="SUPFAM" id="SSF57716">
    <property type="entry name" value="Glucocorticoid receptor-like (DNA-binding domain)"/>
    <property type="match status" value="1"/>
</dbReference>
<dbReference type="InterPro" id="IPR001628">
    <property type="entry name" value="Znf_hrmn_rcpt"/>
</dbReference>
<dbReference type="Gene3D" id="3.30.50.10">
    <property type="entry name" value="Erythroid Transcription Factor GATA-1, subunit A"/>
    <property type="match status" value="1"/>
</dbReference>
<evidence type="ECO:0000256" key="2">
    <source>
        <dbReference type="ARBA" id="ARBA00022771"/>
    </source>
</evidence>
<dbReference type="Pfam" id="PF00104">
    <property type="entry name" value="Hormone_recep"/>
    <property type="match status" value="1"/>
</dbReference>
<dbReference type="CDD" id="cd07168">
    <property type="entry name" value="NR_DBD_DHR4_like"/>
    <property type="match status" value="1"/>
</dbReference>
<dbReference type="InterPro" id="IPR000536">
    <property type="entry name" value="Nucl_hrmn_rcpt_lig-bd"/>
</dbReference>
<dbReference type="Pfam" id="PF00105">
    <property type="entry name" value="zf-C4"/>
    <property type="match status" value="1"/>
</dbReference>
<feature type="domain" description="Nuclear receptor" evidence="11">
    <location>
        <begin position="104"/>
        <end position="179"/>
    </location>
</feature>
<organism evidence="14">
    <name type="scientific">Caenorhabditis remanei</name>
    <name type="common">Caenorhabditis vulgaris</name>
    <dbReference type="NCBI Taxonomy" id="31234"/>
    <lineage>
        <taxon>Eukaryota</taxon>
        <taxon>Metazoa</taxon>
        <taxon>Ecdysozoa</taxon>
        <taxon>Nematoda</taxon>
        <taxon>Chromadorea</taxon>
        <taxon>Rhabditida</taxon>
        <taxon>Rhabditina</taxon>
        <taxon>Rhabditomorpha</taxon>
        <taxon>Rhabditoidea</taxon>
        <taxon>Rhabditidae</taxon>
        <taxon>Peloderinae</taxon>
        <taxon>Caenorhabditis</taxon>
    </lineage>
</organism>
<evidence type="ECO:0000256" key="3">
    <source>
        <dbReference type="ARBA" id="ARBA00022833"/>
    </source>
</evidence>
<feature type="region of interest" description="Disordered" evidence="10">
    <location>
        <begin position="210"/>
        <end position="236"/>
    </location>
</feature>
<protein>
    <submittedName>
        <fullName evidence="13">CRE-NHR-91 protein</fullName>
    </submittedName>
</protein>
<dbReference type="InParanoid" id="E3MCD0"/>
<dbReference type="OrthoDB" id="10006908at2759"/>
<dbReference type="AlphaFoldDB" id="E3MCD0"/>
<evidence type="ECO:0000256" key="7">
    <source>
        <dbReference type="ARBA" id="ARBA00023170"/>
    </source>
</evidence>
<dbReference type="SMART" id="SM00430">
    <property type="entry name" value="HOLI"/>
    <property type="match status" value="1"/>
</dbReference>
<feature type="compositionally biased region" description="Basic and acidic residues" evidence="10">
    <location>
        <begin position="210"/>
        <end position="235"/>
    </location>
</feature>
<proteinExistence type="inferred from homology"/>
<dbReference type="PROSITE" id="PS51843">
    <property type="entry name" value="NR_LBD"/>
    <property type="match status" value="1"/>
</dbReference>
<keyword evidence="2 9" id="KW-0863">Zinc-finger</keyword>
<dbReference type="InterPro" id="IPR035500">
    <property type="entry name" value="NHR-like_dom_sf"/>
</dbReference>
<dbReference type="GO" id="GO:0043565">
    <property type="term" value="F:sequence-specific DNA binding"/>
    <property type="evidence" value="ECO:0007669"/>
    <property type="project" value="InterPro"/>
</dbReference>
<evidence type="ECO:0000256" key="10">
    <source>
        <dbReference type="SAM" id="MobiDB-lite"/>
    </source>
</evidence>
<dbReference type="HOGENOM" id="CLU_001479_2_1_1"/>